<gene>
    <name evidence="1 3 4" type="ORF">SRAE_1000143250</name>
</gene>
<sequence>MYLFFPPSTVITIKKSVLVNFIRKDNNYGETIFYIHRIFEYEIDNQQKIGRFSISQIKTFDKNNTLKYESSQQQITTILDVS</sequence>
<dbReference type="WBParaSite" id="SRAE_1000143250.1">
    <property type="protein sequence ID" value="SRAE_1000143250.1"/>
    <property type="gene ID" value="WBGene00258038"/>
</dbReference>
<organism evidence="1">
    <name type="scientific">Strongyloides ratti</name>
    <name type="common">Parasitic roundworm</name>
    <dbReference type="NCBI Taxonomy" id="34506"/>
    <lineage>
        <taxon>Eukaryota</taxon>
        <taxon>Metazoa</taxon>
        <taxon>Ecdysozoa</taxon>
        <taxon>Nematoda</taxon>
        <taxon>Chromadorea</taxon>
        <taxon>Rhabditida</taxon>
        <taxon>Tylenchina</taxon>
        <taxon>Panagrolaimomorpha</taxon>
        <taxon>Strongyloidoidea</taxon>
        <taxon>Strongyloididae</taxon>
        <taxon>Strongyloides</taxon>
    </lineage>
</organism>
<dbReference type="RefSeq" id="XP_024502370.1">
    <property type="nucleotide sequence ID" value="XM_024648387.1"/>
</dbReference>
<dbReference type="Proteomes" id="UP000035682">
    <property type="component" value="Unplaced"/>
</dbReference>
<evidence type="ECO:0000313" key="3">
    <source>
        <dbReference type="WBParaSite" id="SRAE_1000143250.1"/>
    </source>
</evidence>
<evidence type="ECO:0000313" key="2">
    <source>
        <dbReference type="Proteomes" id="UP000035682"/>
    </source>
</evidence>
<reference evidence="1" key="1">
    <citation type="submission" date="2014-09" db="EMBL/GenBank/DDBJ databases">
        <authorList>
            <person name="Aslett A.Martin."/>
        </authorList>
    </citation>
    <scope>NUCLEOTIDE SEQUENCE</scope>
    <source>
        <strain evidence="1">ED321 Heterogonic</strain>
    </source>
</reference>
<dbReference type="CTD" id="36375533"/>
<dbReference type="GeneID" id="36375533"/>
<dbReference type="WormBase" id="SRAE_1000143250">
    <property type="protein sequence ID" value="SRP09928"/>
    <property type="gene ID" value="WBGene00258038"/>
</dbReference>
<proteinExistence type="predicted"/>
<accession>A0A090MVW4</accession>
<keyword evidence="2" id="KW-1185">Reference proteome</keyword>
<protein>
    <submittedName>
        <fullName evidence="1 3">Uncharacterized protein</fullName>
    </submittedName>
</protein>
<reference evidence="3" key="3">
    <citation type="submission" date="2020-12" db="UniProtKB">
        <authorList>
            <consortium name="WormBaseParasite"/>
        </authorList>
    </citation>
    <scope>IDENTIFICATION</scope>
</reference>
<dbReference type="EMBL" id="LN609528">
    <property type="protein sequence ID" value="CEF63168.1"/>
    <property type="molecule type" value="Genomic_DNA"/>
</dbReference>
<evidence type="ECO:0000313" key="1">
    <source>
        <dbReference type="EMBL" id="CEF63168.1"/>
    </source>
</evidence>
<dbReference type="AlphaFoldDB" id="A0A090MVW4"/>
<evidence type="ECO:0000313" key="4">
    <source>
        <dbReference type="WormBase" id="SRAE_1000143250"/>
    </source>
</evidence>
<reference evidence="2" key="2">
    <citation type="submission" date="2014-09" db="EMBL/GenBank/DDBJ databases">
        <authorList>
            <person name="Martin A.A."/>
        </authorList>
    </citation>
    <scope>NUCLEOTIDE SEQUENCE</scope>
    <source>
        <strain evidence="2">ED321</strain>
    </source>
</reference>
<name>A0A090MVW4_STRRB</name>